<evidence type="ECO:0000313" key="2">
    <source>
        <dbReference type="EMBL" id="OAE18845.1"/>
    </source>
</evidence>
<dbReference type="PANTHER" id="PTHR37392">
    <property type="entry name" value="OS09G0556800 PROTEIN"/>
    <property type="match status" value="1"/>
</dbReference>
<dbReference type="AlphaFoldDB" id="A0A176VG03"/>
<dbReference type="PANTHER" id="PTHR37392:SF1">
    <property type="entry name" value="OS09G0556800 PROTEIN"/>
    <property type="match status" value="1"/>
</dbReference>
<feature type="region of interest" description="Disordered" evidence="1">
    <location>
        <begin position="319"/>
        <end position="341"/>
    </location>
</feature>
<feature type="compositionally biased region" description="Basic and acidic residues" evidence="1">
    <location>
        <begin position="684"/>
        <end position="695"/>
    </location>
</feature>
<feature type="compositionally biased region" description="Basic and acidic residues" evidence="1">
    <location>
        <begin position="263"/>
        <end position="275"/>
    </location>
</feature>
<dbReference type="GO" id="GO:0000166">
    <property type="term" value="F:nucleotide binding"/>
    <property type="evidence" value="ECO:0007669"/>
    <property type="project" value="InterPro"/>
</dbReference>
<reference evidence="2" key="1">
    <citation type="submission" date="2016-03" db="EMBL/GenBank/DDBJ databases">
        <title>Mechanisms controlling the formation of the plant cell surface in tip-growing cells are functionally conserved among land plants.</title>
        <authorList>
            <person name="Honkanen S."/>
            <person name="Jones V.A."/>
            <person name="Morieri G."/>
            <person name="Champion C."/>
            <person name="Hetherington A.J."/>
            <person name="Kelly S."/>
            <person name="Saint-Marcoux D."/>
            <person name="Proust H."/>
            <person name="Prescott H."/>
            <person name="Dolan L."/>
        </authorList>
    </citation>
    <scope>NUCLEOTIDE SEQUENCE [LARGE SCALE GENOMIC DNA]</scope>
    <source>
        <tissue evidence="2">Whole gametophyte</tissue>
    </source>
</reference>
<keyword evidence="3" id="KW-1185">Reference proteome</keyword>
<feature type="compositionally biased region" description="Polar residues" evidence="1">
    <location>
        <begin position="711"/>
        <end position="741"/>
    </location>
</feature>
<evidence type="ECO:0000313" key="3">
    <source>
        <dbReference type="Proteomes" id="UP000077202"/>
    </source>
</evidence>
<comment type="caution">
    <text evidence="2">The sequence shown here is derived from an EMBL/GenBank/DDBJ whole genome shotgun (WGS) entry which is preliminary data.</text>
</comment>
<feature type="region of interest" description="Disordered" evidence="1">
    <location>
        <begin position="684"/>
        <end position="771"/>
    </location>
</feature>
<dbReference type="EMBL" id="LVLJ01003999">
    <property type="protein sequence ID" value="OAE18845.1"/>
    <property type="molecule type" value="Genomic_DNA"/>
</dbReference>
<name>A0A176VG03_MARPO</name>
<protein>
    <recommendedName>
        <fullName evidence="4">HRDC domain-containing protein</fullName>
    </recommendedName>
</protein>
<gene>
    <name evidence="2" type="ORF">AXG93_2556s1170</name>
</gene>
<feature type="region of interest" description="Disordered" evidence="1">
    <location>
        <begin position="354"/>
        <end position="482"/>
    </location>
</feature>
<organism evidence="2 3">
    <name type="scientific">Marchantia polymorpha subsp. ruderalis</name>
    <dbReference type="NCBI Taxonomy" id="1480154"/>
    <lineage>
        <taxon>Eukaryota</taxon>
        <taxon>Viridiplantae</taxon>
        <taxon>Streptophyta</taxon>
        <taxon>Embryophyta</taxon>
        <taxon>Marchantiophyta</taxon>
        <taxon>Marchantiopsida</taxon>
        <taxon>Marchantiidae</taxon>
        <taxon>Marchantiales</taxon>
        <taxon>Marchantiaceae</taxon>
        <taxon>Marchantia</taxon>
    </lineage>
</organism>
<sequence length="803" mass="88307">MGPFESFCADSNLVTVRGPDSVVAVVSSEPLGDEGLLVLGPWKIDYLSPEAAGPATTSTIDDSRPEAQYLSREARASAELRTVTGSGADSKEPEGSTYEQLKMTLHSMNPSSRKLQESATAVLKNMTPLLQKCRSMSFRKMLMPNAAAVNRSSQLTELIKWQQEMFHRILNMMCLVEEGLSEQAELDAFRAELLHTLTTSHPNGEWADFTRDKLLFLQDLFQSKCISEEEYHQAKRPILSRLADQGAELDSQDFKFNSKAVRHTGESSSRAEMESTRNVAEVAQAPEAESPCDVPANSGSAKKTPIKHVMEAMARLKTVGSGGKSVPAGTAGSEEKPRVPHALDFVRRDPFDCPTRDAPIAVQKPQDVPLDSPLYFDASTGSTRDLLPELSNNASQTQDVEMPQSPGSVPSSPSIASFLSPPSVSSATLAEQSKSLLKPPRKLTFTPSKSTLTPSKTTVGFSRSQSTRIDSSSSPVVAKPERSLSRKFTGMFGKWQGWQTAEGQKEESDCDEDADSDDEKERTPRKTSVWKKLDLLRPASSKKQQEDDDDDFGKEISDKDPLLKAIDNYPSDKIKGGYIHGQGPDIKKLKKKVAVRAAPTNFFIDQVLGDNIKTELARIRAELARTNPVEQAFTNDQIDAIATRLPVDKTELMRFFPRSWCDRYGDIVLEVVHKEFNTHVSEMDGLRKAAKDKKAAGVKIPVGENDENKKAGNQTTTDNPPVTKSTPQSRTPSRPVSSKCYTTDGAEMKSASVHQQREFSPMTTPGGRARRGLGFENDLDVKLGAEILRMPFKNFNDATNVRS</sequence>
<dbReference type="SUPFAM" id="SSF47819">
    <property type="entry name" value="HRDC-like"/>
    <property type="match status" value="1"/>
</dbReference>
<evidence type="ECO:0008006" key="4">
    <source>
        <dbReference type="Google" id="ProtNLM"/>
    </source>
</evidence>
<feature type="compositionally biased region" description="Polar residues" evidence="1">
    <location>
        <begin position="424"/>
        <end position="435"/>
    </location>
</feature>
<feature type="compositionally biased region" description="Low complexity" evidence="1">
    <location>
        <begin position="442"/>
        <end position="474"/>
    </location>
</feature>
<dbReference type="Proteomes" id="UP000077202">
    <property type="component" value="Unassembled WGS sequence"/>
</dbReference>
<feature type="compositionally biased region" description="Polar residues" evidence="1">
    <location>
        <begin position="390"/>
        <end position="399"/>
    </location>
</feature>
<evidence type="ECO:0000256" key="1">
    <source>
        <dbReference type="SAM" id="MobiDB-lite"/>
    </source>
</evidence>
<feature type="region of interest" description="Disordered" evidence="1">
    <location>
        <begin position="499"/>
        <end position="557"/>
    </location>
</feature>
<feature type="region of interest" description="Disordered" evidence="1">
    <location>
        <begin position="260"/>
        <end position="302"/>
    </location>
</feature>
<proteinExistence type="predicted"/>
<dbReference type="InterPro" id="IPR010997">
    <property type="entry name" value="HRDC-like_sf"/>
</dbReference>
<accession>A0A176VG03</accession>
<feature type="compositionally biased region" description="Acidic residues" evidence="1">
    <location>
        <begin position="508"/>
        <end position="518"/>
    </location>
</feature>
<feature type="compositionally biased region" description="Low complexity" evidence="1">
    <location>
        <begin position="403"/>
        <end position="423"/>
    </location>
</feature>